<evidence type="ECO:0000313" key="2">
    <source>
        <dbReference type="EMBL" id="TQL44875.1"/>
    </source>
</evidence>
<dbReference type="GO" id="GO:0042597">
    <property type="term" value="C:periplasmic space"/>
    <property type="evidence" value="ECO:0007669"/>
    <property type="project" value="UniProtKB-ARBA"/>
</dbReference>
<dbReference type="Proteomes" id="UP000319094">
    <property type="component" value="Unassembled WGS sequence"/>
</dbReference>
<reference evidence="2 3" key="1">
    <citation type="submission" date="2019-06" db="EMBL/GenBank/DDBJ databases">
        <title>Sequencing the genomes of 1000 actinobacteria strains.</title>
        <authorList>
            <person name="Klenk H.-P."/>
        </authorList>
    </citation>
    <scope>NUCLEOTIDE SEQUENCE [LARGE SCALE GENOMIC DNA]</scope>
    <source>
        <strain evidence="2 3">DSM 8803</strain>
    </source>
</reference>
<gene>
    <name evidence="2" type="ORF">FB468_2946</name>
</gene>
<dbReference type="PANTHER" id="PTHR30290:SF65">
    <property type="entry name" value="MONOACYL PHOSPHATIDYLINOSITOL TETRAMANNOSIDE-BINDING PROTEIN LPQW-RELATED"/>
    <property type="match status" value="1"/>
</dbReference>
<organism evidence="2 3">
    <name type="scientific">Leucobacter komagatae</name>
    <dbReference type="NCBI Taxonomy" id="55969"/>
    <lineage>
        <taxon>Bacteria</taxon>
        <taxon>Bacillati</taxon>
        <taxon>Actinomycetota</taxon>
        <taxon>Actinomycetes</taxon>
        <taxon>Micrococcales</taxon>
        <taxon>Microbacteriaceae</taxon>
        <taxon>Leucobacter</taxon>
    </lineage>
</organism>
<dbReference type="AlphaFoldDB" id="A0A542Y9Y7"/>
<keyword evidence="3" id="KW-1185">Reference proteome</keyword>
<dbReference type="CDD" id="cd08513">
    <property type="entry name" value="PBP2_thermophilic_Hb8_like"/>
    <property type="match status" value="1"/>
</dbReference>
<dbReference type="Gene3D" id="3.10.105.10">
    <property type="entry name" value="Dipeptide-binding Protein, Domain 3"/>
    <property type="match status" value="1"/>
</dbReference>
<dbReference type="Gene3D" id="3.40.190.10">
    <property type="entry name" value="Periplasmic binding protein-like II"/>
    <property type="match status" value="1"/>
</dbReference>
<dbReference type="GO" id="GO:0043190">
    <property type="term" value="C:ATP-binding cassette (ABC) transporter complex"/>
    <property type="evidence" value="ECO:0007669"/>
    <property type="project" value="InterPro"/>
</dbReference>
<dbReference type="InterPro" id="IPR030678">
    <property type="entry name" value="Peptide/Ni-bd"/>
</dbReference>
<dbReference type="GO" id="GO:0015833">
    <property type="term" value="P:peptide transport"/>
    <property type="evidence" value="ECO:0007669"/>
    <property type="project" value="TreeGrafter"/>
</dbReference>
<evidence type="ECO:0000313" key="3">
    <source>
        <dbReference type="Proteomes" id="UP000319094"/>
    </source>
</evidence>
<evidence type="ECO:0000259" key="1">
    <source>
        <dbReference type="Pfam" id="PF00496"/>
    </source>
</evidence>
<dbReference type="PANTHER" id="PTHR30290">
    <property type="entry name" value="PERIPLASMIC BINDING COMPONENT OF ABC TRANSPORTER"/>
    <property type="match status" value="1"/>
</dbReference>
<name>A0A542Y9Y7_9MICO</name>
<proteinExistence type="predicted"/>
<dbReference type="OrthoDB" id="5240629at2"/>
<feature type="domain" description="Solute-binding protein family 5" evidence="1">
    <location>
        <begin position="116"/>
        <end position="501"/>
    </location>
</feature>
<accession>A0A542Y9Y7</accession>
<dbReference type="PIRSF" id="PIRSF002741">
    <property type="entry name" value="MppA"/>
    <property type="match status" value="1"/>
</dbReference>
<dbReference type="SUPFAM" id="SSF53850">
    <property type="entry name" value="Periplasmic binding protein-like II"/>
    <property type="match status" value="1"/>
</dbReference>
<comment type="caution">
    <text evidence="2">The sequence shown here is derived from an EMBL/GenBank/DDBJ whole genome shotgun (WGS) entry which is preliminary data.</text>
</comment>
<dbReference type="EMBL" id="VFON01000001">
    <property type="protein sequence ID" value="TQL44875.1"/>
    <property type="molecule type" value="Genomic_DNA"/>
</dbReference>
<protein>
    <submittedName>
        <fullName evidence="2">Peptide/nickel transport system substrate-binding protein</fullName>
    </submittedName>
</protein>
<dbReference type="GO" id="GO:1904680">
    <property type="term" value="F:peptide transmembrane transporter activity"/>
    <property type="evidence" value="ECO:0007669"/>
    <property type="project" value="TreeGrafter"/>
</dbReference>
<dbReference type="Pfam" id="PF00496">
    <property type="entry name" value="SBP_bac_5"/>
    <property type="match status" value="1"/>
</dbReference>
<dbReference type="InterPro" id="IPR000914">
    <property type="entry name" value="SBP_5_dom"/>
</dbReference>
<sequence length="598" mass="64226">MTMFGYSEYRSEVLGNILRAQQKGNGALKHKNGSPRKARALKVAALGLAAAFTLAGCASAPAGETQEAASGGIAVVALTQEPGMLSPMFSTQSGSNLTYAFVVEPLFTTLDSGERVPNLASEIPTKDNGLISDDGLTVTYTLHEGITWSDGEPFTADDLAFTIDVTKEPDTVAIPDAEYAAIASYTVNDPQTISVQFTTTQPNYLNLFKQVLPKHRFEGTSISSDDPELREPTGTGPFAISEWSSGNEIKFTRNENYWRKDSQPKLDGVTVKINPDLTTAVNGFTRGEFDLVFGLTAGDLDEVAAAVDSGAPIELHEKPENTGFVEWLWINNSDKGQLGTPHPVLGDPAMREAIDYAIDREGVLADVLGGFGTLSNSLVYAGFGGELTKTVPFDTAKANGILDKAGWALGSDGIRAKDGIRASVKFQTISGDEVRALYQQVIQQNLKEIGVETVIENVPSNLMFGDAKDGGLLATGNFDIMMSRAGKLPDPTEWMMEFVSSQIPDGPEDSGYSYAWWSSPEYDALFATVASEMDPALREDAVHQANALFASERPAIPIYAAPTAWAWSTELTGVTDDSWNGPWDTTSSVNWAFTGASE</sequence>
<dbReference type="InterPro" id="IPR039424">
    <property type="entry name" value="SBP_5"/>
</dbReference>